<dbReference type="Pfam" id="PF13742">
    <property type="entry name" value="tRNA_anti_2"/>
    <property type="match status" value="1"/>
</dbReference>
<feature type="domain" description="Exonuclease VII large subunit C-terminal" evidence="7">
    <location>
        <begin position="123"/>
        <end position="328"/>
    </location>
</feature>
<dbReference type="KEGG" id="tae:TepiRe1_1506"/>
<dbReference type="HOGENOM" id="CLU_023625_3_1_9"/>
<protein>
    <recommendedName>
        <fullName evidence="5">Exodeoxyribonuclease 7 large subunit</fullName>
        <ecNumber evidence="5">3.1.11.6</ecNumber>
    </recommendedName>
    <alternativeName>
        <fullName evidence="5">Exodeoxyribonuclease VII large subunit</fullName>
        <shortName evidence="5">Exonuclease VII large subunit</shortName>
    </alternativeName>
</protein>
<evidence type="ECO:0000256" key="1">
    <source>
        <dbReference type="ARBA" id="ARBA00022490"/>
    </source>
</evidence>
<keyword evidence="3 5" id="KW-0378">Hydrolase</keyword>
<comment type="similarity">
    <text evidence="5 6">Belongs to the XseA family.</text>
</comment>
<dbReference type="KEGG" id="tep:TepRe1_1395"/>
<dbReference type="STRING" id="1209989.TepRe1_1395"/>
<evidence type="ECO:0000256" key="3">
    <source>
        <dbReference type="ARBA" id="ARBA00022801"/>
    </source>
</evidence>
<evidence type="ECO:0000259" key="8">
    <source>
        <dbReference type="Pfam" id="PF13742"/>
    </source>
</evidence>
<evidence type="ECO:0000256" key="4">
    <source>
        <dbReference type="ARBA" id="ARBA00022839"/>
    </source>
</evidence>
<evidence type="ECO:0000259" key="7">
    <source>
        <dbReference type="Pfam" id="PF02601"/>
    </source>
</evidence>
<dbReference type="EC" id="3.1.11.6" evidence="5"/>
<dbReference type="GO" id="GO:0006308">
    <property type="term" value="P:DNA catabolic process"/>
    <property type="evidence" value="ECO:0007669"/>
    <property type="project" value="UniProtKB-UniRule"/>
</dbReference>
<evidence type="ECO:0000256" key="2">
    <source>
        <dbReference type="ARBA" id="ARBA00022722"/>
    </source>
</evidence>
<feature type="domain" description="OB-fold nucleic acid binding" evidence="8">
    <location>
        <begin position="5"/>
        <end position="99"/>
    </location>
</feature>
<comment type="subcellular location">
    <subcellularLocation>
        <location evidence="5 6">Cytoplasm</location>
    </subcellularLocation>
</comment>
<dbReference type="GO" id="GO:0009318">
    <property type="term" value="C:exodeoxyribonuclease VII complex"/>
    <property type="evidence" value="ECO:0007669"/>
    <property type="project" value="UniProtKB-UniRule"/>
</dbReference>
<comment type="catalytic activity">
    <reaction evidence="5 6">
        <text>Exonucleolytic cleavage in either 5'- to 3'- or 3'- to 5'-direction to yield nucleoside 5'-phosphates.</text>
        <dbReference type="EC" id="3.1.11.6"/>
    </reaction>
</comment>
<evidence type="ECO:0000313" key="9">
    <source>
        <dbReference type="EMBL" id="CDI40720.1"/>
    </source>
</evidence>
<sequence length="405" mass="45711">MKPVLTVSEVTNIIKYLFDNNEILRHVYIKGEISNFKHHISGHMYFTLKDEKSQIRCVMFRNNNILLPFMPENGMRVVALGFISIFAKSGEYQLYIEDLQPDGIGALHIAFEKLKERLDKEGLFELQRKQPIPFLPKKIGIITSLTGAAIRDLLTVIKRRFSNVDIIIAPVLVQGRDAAEEICSAILELNRLKNIDVIIVGRGGGSIEELWAFNEEKVARAIANSLIPVISAVGHETDYTISDFVADKRAPTPSAAGEIAVPEKRVLQNEIRYISLRLINGILSYIGARRQKLEYLKRAPIFKRPETYIINCSLIIDQTSKRLQKDIDLYISKNKSILNHYIARLEALNPLSILKRGYSICMSADTNKIIKHPEDVKKGDSVVILLSGGRLLCSVEDSKRKGDDD</sequence>
<dbReference type="Proteomes" id="UP000010802">
    <property type="component" value="Chromosome"/>
</dbReference>
<evidence type="ECO:0000256" key="6">
    <source>
        <dbReference type="RuleBase" id="RU004355"/>
    </source>
</evidence>
<dbReference type="GO" id="GO:0005737">
    <property type="term" value="C:cytoplasm"/>
    <property type="evidence" value="ECO:0007669"/>
    <property type="project" value="UniProtKB-SubCell"/>
</dbReference>
<comment type="function">
    <text evidence="5">Bidirectionally degrades single-stranded DNA into large acid-insoluble oligonucleotides, which are then degraded further into small acid-soluble oligonucleotides.</text>
</comment>
<comment type="subunit">
    <text evidence="5">Heterooligomer composed of large and small subunits.</text>
</comment>
<proteinExistence type="inferred from homology"/>
<dbReference type="AlphaFoldDB" id="F4LV15"/>
<dbReference type="InterPro" id="IPR020579">
    <property type="entry name" value="Exonuc_VII_lsu_C"/>
</dbReference>
<organism evidence="9 10">
    <name type="scientific">Tepidanaerobacter acetatoxydans (strain DSM 21804 / JCM 16047 / Re1)</name>
    <dbReference type="NCBI Taxonomy" id="1209989"/>
    <lineage>
        <taxon>Bacteria</taxon>
        <taxon>Bacillati</taxon>
        <taxon>Bacillota</taxon>
        <taxon>Clostridia</taxon>
        <taxon>Thermosediminibacterales</taxon>
        <taxon>Tepidanaerobacteraceae</taxon>
        <taxon>Tepidanaerobacter</taxon>
    </lineage>
</organism>
<name>F4LV15_TEPAE</name>
<evidence type="ECO:0000256" key="5">
    <source>
        <dbReference type="HAMAP-Rule" id="MF_00378"/>
    </source>
</evidence>
<dbReference type="HAMAP" id="MF_00378">
    <property type="entry name" value="Exonuc_7_L"/>
    <property type="match status" value="1"/>
</dbReference>
<dbReference type="Pfam" id="PF02601">
    <property type="entry name" value="Exonuc_VII_L"/>
    <property type="match status" value="1"/>
</dbReference>
<evidence type="ECO:0000313" key="10">
    <source>
        <dbReference type="Proteomes" id="UP000010802"/>
    </source>
</evidence>
<dbReference type="EMBL" id="HF563609">
    <property type="protein sequence ID" value="CDI40720.1"/>
    <property type="molecule type" value="Genomic_DNA"/>
</dbReference>
<dbReference type="PANTHER" id="PTHR30008:SF0">
    <property type="entry name" value="EXODEOXYRIBONUCLEASE 7 LARGE SUBUNIT"/>
    <property type="match status" value="1"/>
</dbReference>
<dbReference type="OrthoDB" id="9802795at2"/>
<dbReference type="GO" id="GO:0003676">
    <property type="term" value="F:nucleic acid binding"/>
    <property type="evidence" value="ECO:0007669"/>
    <property type="project" value="InterPro"/>
</dbReference>
<dbReference type="GO" id="GO:0008855">
    <property type="term" value="F:exodeoxyribonuclease VII activity"/>
    <property type="evidence" value="ECO:0007669"/>
    <property type="project" value="UniProtKB-UniRule"/>
</dbReference>
<keyword evidence="1 5" id="KW-0963">Cytoplasm</keyword>
<keyword evidence="10" id="KW-1185">Reference proteome</keyword>
<dbReference type="eggNOG" id="COG1570">
    <property type="taxonomic scope" value="Bacteria"/>
</dbReference>
<dbReference type="InterPro" id="IPR025824">
    <property type="entry name" value="OB-fold_nuc-bd_dom"/>
</dbReference>
<keyword evidence="4 5" id="KW-0269">Exonuclease</keyword>
<dbReference type="InterPro" id="IPR003753">
    <property type="entry name" value="Exonuc_VII_L"/>
</dbReference>
<keyword evidence="2 5" id="KW-0540">Nuclease</keyword>
<dbReference type="CDD" id="cd04489">
    <property type="entry name" value="ExoVII_LU_OBF"/>
    <property type="match status" value="1"/>
</dbReference>
<gene>
    <name evidence="5 9" type="primary">xseA</name>
    <name evidence="9" type="ordered locus">TEPIRE1_1506</name>
</gene>
<dbReference type="NCBIfam" id="TIGR00237">
    <property type="entry name" value="xseA"/>
    <property type="match status" value="1"/>
</dbReference>
<dbReference type="RefSeq" id="WP_013778464.1">
    <property type="nucleotide sequence ID" value="NC_015519.1"/>
</dbReference>
<reference evidence="10" key="1">
    <citation type="journal article" date="2013" name="Genome Announc.">
        <title>First genome sequence of a syntrophic acetate-oxidizing bacterium, Tepidanaerobacter acetatoxydans strain Re1.</title>
        <authorList>
            <person name="Manzoor S."/>
            <person name="Bongcam-Rudloff E."/>
            <person name="Schnurer A."/>
            <person name="Muller B."/>
        </authorList>
    </citation>
    <scope>NUCLEOTIDE SEQUENCE [LARGE SCALE GENOMIC DNA]</scope>
    <source>
        <strain evidence="10">Re1</strain>
    </source>
</reference>
<dbReference type="PANTHER" id="PTHR30008">
    <property type="entry name" value="EXODEOXYRIBONUCLEASE 7 LARGE SUBUNIT"/>
    <property type="match status" value="1"/>
</dbReference>
<accession>F4LV15</accession>